<dbReference type="OrthoDB" id="4772732at2759"/>
<gene>
    <name evidence="2" type="ORF">E0Z10_g8163</name>
</gene>
<organism evidence="2 3">
    <name type="scientific">Xylaria hypoxylon</name>
    <dbReference type="NCBI Taxonomy" id="37992"/>
    <lineage>
        <taxon>Eukaryota</taxon>
        <taxon>Fungi</taxon>
        <taxon>Dikarya</taxon>
        <taxon>Ascomycota</taxon>
        <taxon>Pezizomycotina</taxon>
        <taxon>Sordariomycetes</taxon>
        <taxon>Xylariomycetidae</taxon>
        <taxon>Xylariales</taxon>
        <taxon>Xylariaceae</taxon>
        <taxon>Xylaria</taxon>
    </lineage>
</organism>
<comment type="caution">
    <text evidence="2">The sequence shown here is derived from an EMBL/GenBank/DDBJ whole genome shotgun (WGS) entry which is preliminary data.</text>
</comment>
<protein>
    <submittedName>
        <fullName evidence="2">Uncharacterized protein</fullName>
    </submittedName>
</protein>
<sequence>MVICGKNCPPAEPHAPSYRNRQQQYEQPAMIACRGPNPPPLAQPWASRQSQQQQHQPPAERGHIIQVGEGTTVAGQSTEDFSNKSRISLCYQCCKHISLDTLINTREEACGKFSCRRSTEAGLRFKKMPSYTAEACDDFQTFLIWWMDKVDHGVDESIERRAKDRVQEMRDDIPHINSLSAADLSSIFRAESAN</sequence>
<proteinExistence type="predicted"/>
<evidence type="ECO:0000256" key="1">
    <source>
        <dbReference type="SAM" id="MobiDB-lite"/>
    </source>
</evidence>
<dbReference type="AlphaFoldDB" id="A0A4Z0YNB0"/>
<dbReference type="EMBL" id="SKBN01000212">
    <property type="protein sequence ID" value="TGJ80605.1"/>
    <property type="molecule type" value="Genomic_DNA"/>
</dbReference>
<evidence type="ECO:0000313" key="2">
    <source>
        <dbReference type="EMBL" id="TGJ80605.1"/>
    </source>
</evidence>
<feature type="compositionally biased region" description="Low complexity" evidence="1">
    <location>
        <begin position="43"/>
        <end position="57"/>
    </location>
</feature>
<accession>A0A4Z0YNB0</accession>
<feature type="region of interest" description="Disordered" evidence="1">
    <location>
        <begin position="31"/>
        <end position="60"/>
    </location>
</feature>
<name>A0A4Z0YNB0_9PEZI</name>
<keyword evidence="3" id="KW-1185">Reference proteome</keyword>
<dbReference type="Proteomes" id="UP000297716">
    <property type="component" value="Unassembled WGS sequence"/>
</dbReference>
<evidence type="ECO:0000313" key="3">
    <source>
        <dbReference type="Proteomes" id="UP000297716"/>
    </source>
</evidence>
<reference evidence="2 3" key="1">
    <citation type="submission" date="2019-03" db="EMBL/GenBank/DDBJ databases">
        <title>Draft genome sequence of Xylaria hypoxylon DSM 108379, a ubiquitous saprotrophic-parasitic fungi on hardwood.</title>
        <authorList>
            <person name="Buettner E."/>
            <person name="Leonhardt S."/>
            <person name="Gebauer A.M."/>
            <person name="Liers C."/>
            <person name="Hofrichter M."/>
            <person name="Kellner H."/>
        </authorList>
    </citation>
    <scope>NUCLEOTIDE SEQUENCE [LARGE SCALE GENOMIC DNA]</scope>
    <source>
        <strain evidence="2 3">DSM 108379</strain>
    </source>
</reference>